<keyword evidence="2" id="KW-1185">Reference proteome</keyword>
<reference evidence="1" key="1">
    <citation type="submission" date="2020-06" db="EMBL/GenBank/DDBJ databases">
        <title>WGS assembly of Ceratodon purpureus strain R40.</title>
        <authorList>
            <person name="Carey S.B."/>
            <person name="Jenkins J."/>
            <person name="Shu S."/>
            <person name="Lovell J.T."/>
            <person name="Sreedasyam A."/>
            <person name="Maumus F."/>
            <person name="Tiley G.P."/>
            <person name="Fernandez-Pozo N."/>
            <person name="Barry K."/>
            <person name="Chen C."/>
            <person name="Wang M."/>
            <person name="Lipzen A."/>
            <person name="Daum C."/>
            <person name="Saski C.A."/>
            <person name="Payton A.C."/>
            <person name="Mcbreen J.C."/>
            <person name="Conrad R.E."/>
            <person name="Kollar L.M."/>
            <person name="Olsson S."/>
            <person name="Huttunen S."/>
            <person name="Landis J.B."/>
            <person name="Wickett N.J."/>
            <person name="Johnson M.G."/>
            <person name="Rensing S.A."/>
            <person name="Grimwood J."/>
            <person name="Schmutz J."/>
            <person name="Mcdaniel S.F."/>
        </authorList>
    </citation>
    <scope>NUCLEOTIDE SEQUENCE</scope>
    <source>
        <strain evidence="1">R40</strain>
    </source>
</reference>
<gene>
    <name evidence="1" type="ORF">KC19_VG072400</name>
</gene>
<accession>A0A8T0HMZ1</accession>
<proteinExistence type="predicted"/>
<name>A0A8T0HMZ1_CERPU</name>
<dbReference type="AlphaFoldDB" id="A0A8T0HMZ1"/>
<protein>
    <submittedName>
        <fullName evidence="1">Uncharacterized protein</fullName>
    </submittedName>
</protein>
<evidence type="ECO:0000313" key="1">
    <source>
        <dbReference type="EMBL" id="KAG0572145.1"/>
    </source>
</evidence>
<organism evidence="1 2">
    <name type="scientific">Ceratodon purpureus</name>
    <name type="common">Fire moss</name>
    <name type="synonym">Dicranum purpureum</name>
    <dbReference type="NCBI Taxonomy" id="3225"/>
    <lineage>
        <taxon>Eukaryota</taxon>
        <taxon>Viridiplantae</taxon>
        <taxon>Streptophyta</taxon>
        <taxon>Embryophyta</taxon>
        <taxon>Bryophyta</taxon>
        <taxon>Bryophytina</taxon>
        <taxon>Bryopsida</taxon>
        <taxon>Dicranidae</taxon>
        <taxon>Pseudoditrichales</taxon>
        <taxon>Ditrichaceae</taxon>
        <taxon>Ceratodon</taxon>
    </lineage>
</organism>
<evidence type="ECO:0000313" key="2">
    <source>
        <dbReference type="Proteomes" id="UP000822688"/>
    </source>
</evidence>
<comment type="caution">
    <text evidence="1">The sequence shown here is derived from an EMBL/GenBank/DDBJ whole genome shotgun (WGS) entry which is preliminary data.</text>
</comment>
<dbReference type="EMBL" id="CM026426">
    <property type="protein sequence ID" value="KAG0572145.1"/>
    <property type="molecule type" value="Genomic_DNA"/>
</dbReference>
<sequence>MSNSNIVYSTRDDAPTSIRFWNSTEVRLNVTYPKPRPQSILIHRISTHYENSIVHFFDLCRIQFLEANKCLISNRIDILAQILCDPTSCTRTCSQVI</sequence>
<dbReference type="Proteomes" id="UP000822688">
    <property type="component" value="Chromosome V"/>
</dbReference>